<dbReference type="Proteomes" id="UP001472677">
    <property type="component" value="Unassembled WGS sequence"/>
</dbReference>
<keyword evidence="3" id="KW-1185">Reference proteome</keyword>
<sequence length="93" mass="10063">MEINAIVGAPRESDPIGPGPGEQRFQVVGAMAPGFSSKSPCKDFLNPLNRRSVRKSIHEAIDGITFSLPEHSSASSLEKLKNIDEAISVWEES</sequence>
<protein>
    <submittedName>
        <fullName evidence="2">Uncharacterized protein</fullName>
    </submittedName>
</protein>
<reference evidence="2 3" key="1">
    <citation type="journal article" date="2024" name="G3 (Bethesda)">
        <title>Genome assembly of Hibiscus sabdariffa L. provides insights into metabolisms of medicinal natural products.</title>
        <authorList>
            <person name="Kim T."/>
        </authorList>
    </citation>
    <scope>NUCLEOTIDE SEQUENCE [LARGE SCALE GENOMIC DNA]</scope>
    <source>
        <strain evidence="2">TK-2024</strain>
        <tissue evidence="2">Old leaves</tissue>
    </source>
</reference>
<accession>A0ABR2DCZ9</accession>
<proteinExistence type="predicted"/>
<feature type="region of interest" description="Disordered" evidence="1">
    <location>
        <begin position="1"/>
        <end position="21"/>
    </location>
</feature>
<dbReference type="EMBL" id="JBBPBM010000029">
    <property type="protein sequence ID" value="KAK8535929.1"/>
    <property type="molecule type" value="Genomic_DNA"/>
</dbReference>
<organism evidence="2 3">
    <name type="scientific">Hibiscus sabdariffa</name>
    <name type="common">roselle</name>
    <dbReference type="NCBI Taxonomy" id="183260"/>
    <lineage>
        <taxon>Eukaryota</taxon>
        <taxon>Viridiplantae</taxon>
        <taxon>Streptophyta</taxon>
        <taxon>Embryophyta</taxon>
        <taxon>Tracheophyta</taxon>
        <taxon>Spermatophyta</taxon>
        <taxon>Magnoliopsida</taxon>
        <taxon>eudicotyledons</taxon>
        <taxon>Gunneridae</taxon>
        <taxon>Pentapetalae</taxon>
        <taxon>rosids</taxon>
        <taxon>malvids</taxon>
        <taxon>Malvales</taxon>
        <taxon>Malvaceae</taxon>
        <taxon>Malvoideae</taxon>
        <taxon>Hibiscus</taxon>
    </lineage>
</organism>
<gene>
    <name evidence="2" type="ORF">V6N12_012593</name>
</gene>
<comment type="caution">
    <text evidence="2">The sequence shown here is derived from an EMBL/GenBank/DDBJ whole genome shotgun (WGS) entry which is preliminary data.</text>
</comment>
<name>A0ABR2DCZ9_9ROSI</name>
<evidence type="ECO:0000256" key="1">
    <source>
        <dbReference type="SAM" id="MobiDB-lite"/>
    </source>
</evidence>
<evidence type="ECO:0000313" key="2">
    <source>
        <dbReference type="EMBL" id="KAK8535929.1"/>
    </source>
</evidence>
<evidence type="ECO:0000313" key="3">
    <source>
        <dbReference type="Proteomes" id="UP001472677"/>
    </source>
</evidence>